<accession>A0ABY0IRC1</accession>
<gene>
    <name evidence="1" type="ORF">EV678_0936</name>
</gene>
<proteinExistence type="predicted"/>
<dbReference type="EMBL" id="SHKM01000001">
    <property type="protein sequence ID" value="RZT90125.1"/>
    <property type="molecule type" value="Genomic_DNA"/>
</dbReference>
<evidence type="ECO:0008006" key="3">
    <source>
        <dbReference type="Google" id="ProtNLM"/>
    </source>
</evidence>
<organism evidence="1 2">
    <name type="scientific">Azospira oryzae</name>
    <dbReference type="NCBI Taxonomy" id="146939"/>
    <lineage>
        <taxon>Bacteria</taxon>
        <taxon>Pseudomonadati</taxon>
        <taxon>Pseudomonadota</taxon>
        <taxon>Betaproteobacteria</taxon>
        <taxon>Rhodocyclales</taxon>
        <taxon>Rhodocyclaceae</taxon>
        <taxon>Azospira</taxon>
    </lineage>
</organism>
<reference evidence="1 2" key="1">
    <citation type="submission" date="2019-02" db="EMBL/GenBank/DDBJ databases">
        <title>Genomic Encyclopedia of Type Strains, Phase IV (KMG-IV): sequencing the most valuable type-strain genomes for metagenomic binning, comparative biology and taxonomic classification.</title>
        <authorList>
            <person name="Goeker M."/>
        </authorList>
    </citation>
    <scope>NUCLEOTIDE SEQUENCE [LARGE SCALE GENOMIC DNA]</scope>
    <source>
        <strain evidence="1 2">DSM 21223</strain>
    </source>
</reference>
<name>A0ABY0IRC1_9RHOO</name>
<sequence length="95" mass="11192">MLRTLLRMLRRETCRDREYGPIVVQGRQLSCNVCAHTTFWAHQVQLHTPLMTFLDLEEWNRVADCAVCARCGHMHWFIPPDSLPQENERDQGQAR</sequence>
<evidence type="ECO:0000313" key="1">
    <source>
        <dbReference type="EMBL" id="RZT90125.1"/>
    </source>
</evidence>
<keyword evidence="2" id="KW-1185">Reference proteome</keyword>
<protein>
    <recommendedName>
        <fullName evidence="3">DNA-binding protein</fullName>
    </recommendedName>
</protein>
<dbReference type="Proteomes" id="UP000292136">
    <property type="component" value="Unassembled WGS sequence"/>
</dbReference>
<evidence type="ECO:0000313" key="2">
    <source>
        <dbReference type="Proteomes" id="UP000292136"/>
    </source>
</evidence>
<comment type="caution">
    <text evidence="1">The sequence shown here is derived from an EMBL/GenBank/DDBJ whole genome shotgun (WGS) entry which is preliminary data.</text>
</comment>